<evidence type="ECO:0000313" key="1">
    <source>
        <dbReference type="EMBL" id="CAB4702451.1"/>
    </source>
</evidence>
<dbReference type="EMBL" id="CAEZXZ010000068">
    <property type="protein sequence ID" value="CAB4702451.1"/>
    <property type="molecule type" value="Genomic_DNA"/>
</dbReference>
<name>A0A6J6PSP7_9ZZZZ</name>
<dbReference type="AlphaFoldDB" id="A0A6J6PSP7"/>
<organism evidence="1">
    <name type="scientific">freshwater metagenome</name>
    <dbReference type="NCBI Taxonomy" id="449393"/>
    <lineage>
        <taxon>unclassified sequences</taxon>
        <taxon>metagenomes</taxon>
        <taxon>ecological metagenomes</taxon>
    </lineage>
</organism>
<sequence>MTYSWTMTRKPGTRSARSIKVKVAATCGATVLLAVAISPALATSAQAAISPYDINESVTSWATAAARLGTAGSLWEPTNTAGLRRTSKVEVISDNLVVTKGAVTSGDTYAGATYGRSAKGFQLSEKWADTGFAAEPASSTSLAKVAKVKINLGEPGTQVTVTAQVYANCFKQPANSNPKAIPAGFRCKKSDVLATGGVLEVTAKPASTMTDPGETSIVIDSSGLTYNQLVAVASSLLQVAPDPNAAAGSAQMRAVCKQMVTEKMTFATADKLAQANGYTARLASVDGQPQALTMDFRYDRMNLSTVKNYVTECTYG</sequence>
<gene>
    <name evidence="1" type="ORF">UFOPK2625_00574</name>
</gene>
<proteinExistence type="predicted"/>
<reference evidence="1" key="1">
    <citation type="submission" date="2020-05" db="EMBL/GenBank/DDBJ databases">
        <authorList>
            <person name="Chiriac C."/>
            <person name="Salcher M."/>
            <person name="Ghai R."/>
            <person name="Kavagutti S V."/>
        </authorList>
    </citation>
    <scope>NUCLEOTIDE SEQUENCE</scope>
</reference>
<accession>A0A6J6PSP7</accession>
<protein>
    <submittedName>
        <fullName evidence="1">Unannotated protein</fullName>
    </submittedName>
</protein>